<organism evidence="7 8">
    <name type="scientific">Sporothrix bragantina</name>
    <dbReference type="NCBI Taxonomy" id="671064"/>
    <lineage>
        <taxon>Eukaryota</taxon>
        <taxon>Fungi</taxon>
        <taxon>Dikarya</taxon>
        <taxon>Ascomycota</taxon>
        <taxon>Pezizomycotina</taxon>
        <taxon>Sordariomycetes</taxon>
        <taxon>Sordariomycetidae</taxon>
        <taxon>Ophiostomatales</taxon>
        <taxon>Ophiostomataceae</taxon>
        <taxon>Sporothrix</taxon>
    </lineage>
</organism>
<keyword evidence="8" id="KW-1185">Reference proteome</keyword>
<dbReference type="PANTHER" id="PTHR14582">
    <property type="entry name" value="INNER KINETOCHORE SUBUNIT MAL2"/>
    <property type="match status" value="1"/>
</dbReference>
<reference evidence="7 8" key="1">
    <citation type="submission" date="2024-01" db="EMBL/GenBank/DDBJ databases">
        <authorList>
            <person name="Allen C."/>
            <person name="Tagirdzhanova G."/>
        </authorList>
    </citation>
    <scope>NUCLEOTIDE SEQUENCE [LARGE SCALE GENOMIC DNA]</scope>
</reference>
<keyword evidence="6" id="KW-0137">Centromere</keyword>
<evidence type="ECO:0000256" key="1">
    <source>
        <dbReference type="ARBA" id="ARBA00004123"/>
    </source>
</evidence>
<protein>
    <submittedName>
        <fullName evidence="7">Uncharacterized protein</fullName>
    </submittedName>
</protein>
<keyword evidence="4" id="KW-0158">Chromosome</keyword>
<accession>A0ABP0D233</accession>
<name>A0ABP0D233_9PEZI</name>
<evidence type="ECO:0000256" key="3">
    <source>
        <dbReference type="ARBA" id="ARBA00007321"/>
    </source>
</evidence>
<dbReference type="PANTHER" id="PTHR14582:SF1">
    <property type="entry name" value="CENTROMERE PROTEIN O"/>
    <property type="match status" value="1"/>
</dbReference>
<comment type="similarity">
    <text evidence="3">Belongs to the CENP-O/MCM21 family.</text>
</comment>
<sequence length="269" mass="29247">MASIPDDEIEQLREREPLRDAATKRKLLKVCDAHGAHKQQSLYRAGASVTAFRVRDPDPNAVDGGRVLGLRFDVMIGAQFLRPYYVLLNRPSARRNGQFSRTGTDNADEPLRVHRHTVPPAIPLGGLATRHLGATQYAPSGPKAPDLYAFARATRRALVRYHNRLAVIGDLRRNVQQTASRAVAEATRNGVELDASSLLADVSGADAEAKQIRFDWADGRTGRLVLNDDGDIQKLVVIGATGARDRTAARALLAGEKSATGLVRRMSGT</sequence>
<dbReference type="EMBL" id="CAWUHC010000176">
    <property type="protein sequence ID" value="CAK7237155.1"/>
    <property type="molecule type" value="Genomic_DNA"/>
</dbReference>
<evidence type="ECO:0000256" key="5">
    <source>
        <dbReference type="ARBA" id="ARBA00023242"/>
    </source>
</evidence>
<keyword evidence="5" id="KW-0539">Nucleus</keyword>
<gene>
    <name evidence="7" type="ORF">SBRCBS47491_009881</name>
</gene>
<evidence type="ECO:0000313" key="7">
    <source>
        <dbReference type="EMBL" id="CAK7237155.1"/>
    </source>
</evidence>
<proteinExistence type="inferred from homology"/>
<comment type="caution">
    <text evidence="7">The sequence shown here is derived from an EMBL/GenBank/DDBJ whole genome shotgun (WGS) entry which is preliminary data.</text>
</comment>
<dbReference type="Proteomes" id="UP001642406">
    <property type="component" value="Unassembled WGS sequence"/>
</dbReference>
<evidence type="ECO:0000313" key="8">
    <source>
        <dbReference type="Proteomes" id="UP001642406"/>
    </source>
</evidence>
<dbReference type="Pfam" id="PF09496">
    <property type="entry name" value="CENP-O"/>
    <property type="match status" value="1"/>
</dbReference>
<comment type="subcellular location">
    <subcellularLocation>
        <location evidence="2">Chromosome</location>
        <location evidence="2">Centromere</location>
    </subcellularLocation>
    <subcellularLocation>
        <location evidence="1">Nucleus</location>
    </subcellularLocation>
</comment>
<evidence type="ECO:0000256" key="2">
    <source>
        <dbReference type="ARBA" id="ARBA00004584"/>
    </source>
</evidence>
<evidence type="ECO:0000256" key="6">
    <source>
        <dbReference type="ARBA" id="ARBA00023328"/>
    </source>
</evidence>
<dbReference type="InterPro" id="IPR018464">
    <property type="entry name" value="CENP-O"/>
</dbReference>
<evidence type="ECO:0000256" key="4">
    <source>
        <dbReference type="ARBA" id="ARBA00022454"/>
    </source>
</evidence>